<keyword evidence="6 7" id="KW-0694">RNA-binding</keyword>
<dbReference type="EC" id="2.1.1.182" evidence="7"/>
<feature type="binding site" evidence="7 8">
    <location>
        <position position="129"/>
    </location>
    <ligand>
        <name>S-adenosyl-L-methionine</name>
        <dbReference type="ChEBI" id="CHEBI:59789"/>
    </ligand>
</feature>
<dbReference type="EMBL" id="JABEQM010000001">
    <property type="protein sequence ID" value="MBB2200268.1"/>
    <property type="molecule type" value="Genomic_DNA"/>
</dbReference>
<feature type="binding site" evidence="7 8">
    <location>
        <position position="84"/>
    </location>
    <ligand>
        <name>S-adenosyl-L-methionine</name>
        <dbReference type="ChEBI" id="CHEBI:59789"/>
    </ligand>
</feature>
<proteinExistence type="inferred from homology"/>
<dbReference type="RefSeq" id="WP_182953855.1">
    <property type="nucleotide sequence ID" value="NZ_JABEQM010000001.1"/>
</dbReference>
<evidence type="ECO:0000313" key="11">
    <source>
        <dbReference type="Proteomes" id="UP000578030"/>
    </source>
</evidence>
<dbReference type="PROSITE" id="PS01131">
    <property type="entry name" value="RRNA_A_DIMETH"/>
    <property type="match status" value="1"/>
</dbReference>
<comment type="subcellular location">
    <subcellularLocation>
        <location evidence="7">Cytoplasm</location>
    </subcellularLocation>
</comment>
<dbReference type="InterPro" id="IPR020596">
    <property type="entry name" value="rRNA_Ade_Mease_Trfase_CS"/>
</dbReference>
<evidence type="ECO:0000259" key="9">
    <source>
        <dbReference type="SMART" id="SM00650"/>
    </source>
</evidence>
<dbReference type="NCBIfam" id="TIGR00755">
    <property type="entry name" value="ksgA"/>
    <property type="match status" value="1"/>
</dbReference>
<keyword evidence="3 7" id="KW-0489">Methyltransferase</keyword>
<dbReference type="InterPro" id="IPR023165">
    <property type="entry name" value="rRNA_Ade_diMease-like_C"/>
</dbReference>
<evidence type="ECO:0000256" key="5">
    <source>
        <dbReference type="ARBA" id="ARBA00022691"/>
    </source>
</evidence>
<dbReference type="Pfam" id="PF00398">
    <property type="entry name" value="RrnaAD"/>
    <property type="match status" value="1"/>
</dbReference>
<dbReference type="SMART" id="SM00650">
    <property type="entry name" value="rADc"/>
    <property type="match status" value="1"/>
</dbReference>
<evidence type="ECO:0000256" key="3">
    <source>
        <dbReference type="ARBA" id="ARBA00022603"/>
    </source>
</evidence>
<reference evidence="10 11" key="1">
    <citation type="submission" date="2020-04" db="EMBL/GenBank/DDBJ databases">
        <title>Description of novel Gluconacetobacter.</title>
        <authorList>
            <person name="Sombolestani A."/>
        </authorList>
    </citation>
    <scope>NUCLEOTIDE SEQUENCE [LARGE SCALE GENOMIC DNA]</scope>
    <source>
        <strain evidence="10 11">LMG 27802</strain>
    </source>
</reference>
<keyword evidence="11" id="KW-1185">Reference proteome</keyword>
<comment type="caution">
    <text evidence="10">The sequence shown here is derived from an EMBL/GenBank/DDBJ whole genome shotgun (WGS) entry which is preliminary data.</text>
</comment>
<keyword evidence="1 7" id="KW-0963">Cytoplasm</keyword>
<dbReference type="PROSITE" id="PS51689">
    <property type="entry name" value="SAM_RNA_A_N6_MT"/>
    <property type="match status" value="1"/>
</dbReference>
<sequence length="291" mass="30951">MTSLPPVPGGTAPLEPLREVIARHGLDARKALGQHFLLDPGITTRIAALAGDLTGRHVVEVGPGPGGLTRALLDSAAETVTAVEIDPRAVAVIGELAALFPGRLHLVEADATRQDLTALCPAPRQIVANLPYNVGTPLLVGWLRQATQWERLTLMFQMEVAERICAAPDTSHYGRLAVLAQWTSSCALVMRIPPGAFSPPPKVYSAVVSLTPHAAQPAPALFRAMEQVTAAAFGQRRKMLRGALRPLGGETLLEAAGIGGERRAETLDITEFDRLARCHLERIGGSARMDG</sequence>
<protein>
    <recommendedName>
        <fullName evidence="7">Ribosomal RNA small subunit methyltransferase A</fullName>
        <ecNumber evidence="7">2.1.1.182</ecNumber>
    </recommendedName>
    <alternativeName>
        <fullName evidence="7">16S rRNA (adenine(1518)-N(6)/adenine(1519)-N(6))-dimethyltransferase</fullName>
    </alternativeName>
    <alternativeName>
        <fullName evidence="7">16S rRNA dimethyladenosine transferase</fullName>
    </alternativeName>
    <alternativeName>
        <fullName evidence="7">16S rRNA dimethylase</fullName>
    </alternativeName>
    <alternativeName>
        <fullName evidence="7">S-adenosylmethionine-6-N', N'-adenosyl(rRNA) dimethyltransferase</fullName>
    </alternativeName>
</protein>
<comment type="similarity">
    <text evidence="7">Belongs to the class I-like SAM-binding methyltransferase superfamily. rRNA adenine N(6)-methyltransferase family. RsmA subfamily.</text>
</comment>
<dbReference type="PANTHER" id="PTHR11727:SF7">
    <property type="entry name" value="DIMETHYLADENOSINE TRANSFERASE-RELATED"/>
    <property type="match status" value="1"/>
</dbReference>
<evidence type="ECO:0000256" key="6">
    <source>
        <dbReference type="ARBA" id="ARBA00022884"/>
    </source>
</evidence>
<comment type="function">
    <text evidence="7">Specifically dimethylates two adjacent adenosines (A1518 and A1519) in the loop of a conserved hairpin near the 3'-end of 16S rRNA in the 30S particle. May play a critical role in biogenesis of 30S subunits.</text>
</comment>
<dbReference type="SUPFAM" id="SSF53335">
    <property type="entry name" value="S-adenosyl-L-methionine-dependent methyltransferases"/>
    <property type="match status" value="1"/>
</dbReference>
<evidence type="ECO:0000256" key="4">
    <source>
        <dbReference type="ARBA" id="ARBA00022679"/>
    </source>
</evidence>
<keyword evidence="5 7" id="KW-0949">S-adenosyl-L-methionine</keyword>
<dbReference type="Gene3D" id="1.10.8.100">
    <property type="entry name" value="Ribosomal RNA adenine dimethylase-like, domain 2"/>
    <property type="match status" value="1"/>
</dbReference>
<keyword evidence="2 7" id="KW-0698">rRNA processing</keyword>
<evidence type="ECO:0000256" key="8">
    <source>
        <dbReference type="PROSITE-ProRule" id="PRU01026"/>
    </source>
</evidence>
<organism evidence="10 11">
    <name type="scientific">Gluconacetobacter tumulisoli</name>
    <dbReference type="NCBI Taxonomy" id="1286189"/>
    <lineage>
        <taxon>Bacteria</taxon>
        <taxon>Pseudomonadati</taxon>
        <taxon>Pseudomonadota</taxon>
        <taxon>Alphaproteobacteria</taxon>
        <taxon>Acetobacterales</taxon>
        <taxon>Acetobacteraceae</taxon>
        <taxon>Gluconacetobacter</taxon>
    </lineage>
</organism>
<dbReference type="PANTHER" id="PTHR11727">
    <property type="entry name" value="DIMETHYLADENOSINE TRANSFERASE"/>
    <property type="match status" value="1"/>
</dbReference>
<feature type="domain" description="Ribosomal RNA adenine methylase transferase N-terminal" evidence="9">
    <location>
        <begin position="42"/>
        <end position="214"/>
    </location>
</feature>
<dbReference type="AlphaFoldDB" id="A0A7W4K4T3"/>
<feature type="binding site" evidence="7 8">
    <location>
        <position position="110"/>
    </location>
    <ligand>
        <name>S-adenosyl-L-methionine</name>
        <dbReference type="ChEBI" id="CHEBI:59789"/>
    </ligand>
</feature>
<dbReference type="InterPro" id="IPR020598">
    <property type="entry name" value="rRNA_Ade_methylase_Trfase_N"/>
</dbReference>
<keyword evidence="4 7" id="KW-0808">Transferase</keyword>
<dbReference type="CDD" id="cd02440">
    <property type="entry name" value="AdoMet_MTases"/>
    <property type="match status" value="1"/>
</dbReference>
<dbReference type="GO" id="GO:0003723">
    <property type="term" value="F:RNA binding"/>
    <property type="evidence" value="ECO:0007669"/>
    <property type="project" value="UniProtKB-UniRule"/>
</dbReference>
<dbReference type="GO" id="GO:0005829">
    <property type="term" value="C:cytosol"/>
    <property type="evidence" value="ECO:0007669"/>
    <property type="project" value="TreeGrafter"/>
</dbReference>
<evidence type="ECO:0000256" key="1">
    <source>
        <dbReference type="ARBA" id="ARBA00022490"/>
    </source>
</evidence>
<evidence type="ECO:0000256" key="2">
    <source>
        <dbReference type="ARBA" id="ARBA00022552"/>
    </source>
</evidence>
<feature type="binding site" evidence="7 8">
    <location>
        <position position="37"/>
    </location>
    <ligand>
        <name>S-adenosyl-L-methionine</name>
        <dbReference type="ChEBI" id="CHEBI:59789"/>
    </ligand>
</feature>
<dbReference type="InterPro" id="IPR011530">
    <property type="entry name" value="rRNA_adenine_dimethylase"/>
</dbReference>
<evidence type="ECO:0000313" key="10">
    <source>
        <dbReference type="EMBL" id="MBB2200268.1"/>
    </source>
</evidence>
<gene>
    <name evidence="7 10" type="primary">rsmA</name>
    <name evidence="7" type="synonym">ksgA</name>
    <name evidence="10" type="ORF">HLH28_01505</name>
</gene>
<dbReference type="Gene3D" id="3.40.50.150">
    <property type="entry name" value="Vaccinia Virus protein VP39"/>
    <property type="match status" value="1"/>
</dbReference>
<accession>A0A7W4K4T3</accession>
<dbReference type="InterPro" id="IPR001737">
    <property type="entry name" value="KsgA/Erm"/>
</dbReference>
<dbReference type="HAMAP" id="MF_00607">
    <property type="entry name" value="16SrRNA_methyltr_A"/>
    <property type="match status" value="1"/>
</dbReference>
<dbReference type="InterPro" id="IPR029063">
    <property type="entry name" value="SAM-dependent_MTases_sf"/>
</dbReference>
<comment type="catalytic activity">
    <reaction evidence="7">
        <text>adenosine(1518)/adenosine(1519) in 16S rRNA + 4 S-adenosyl-L-methionine = N(6)-dimethyladenosine(1518)/N(6)-dimethyladenosine(1519) in 16S rRNA + 4 S-adenosyl-L-homocysteine + 4 H(+)</text>
        <dbReference type="Rhea" id="RHEA:19609"/>
        <dbReference type="Rhea" id="RHEA-COMP:10232"/>
        <dbReference type="Rhea" id="RHEA-COMP:10233"/>
        <dbReference type="ChEBI" id="CHEBI:15378"/>
        <dbReference type="ChEBI" id="CHEBI:57856"/>
        <dbReference type="ChEBI" id="CHEBI:59789"/>
        <dbReference type="ChEBI" id="CHEBI:74411"/>
        <dbReference type="ChEBI" id="CHEBI:74493"/>
        <dbReference type="EC" id="2.1.1.182"/>
    </reaction>
</comment>
<feature type="binding site" evidence="7 8">
    <location>
        <position position="35"/>
    </location>
    <ligand>
        <name>S-adenosyl-L-methionine</name>
        <dbReference type="ChEBI" id="CHEBI:59789"/>
    </ligand>
</feature>
<dbReference type="Proteomes" id="UP000578030">
    <property type="component" value="Unassembled WGS sequence"/>
</dbReference>
<feature type="binding site" evidence="7 8">
    <location>
        <position position="62"/>
    </location>
    <ligand>
        <name>S-adenosyl-L-methionine</name>
        <dbReference type="ChEBI" id="CHEBI:59789"/>
    </ligand>
</feature>
<name>A0A7W4K4T3_9PROT</name>
<evidence type="ECO:0000256" key="7">
    <source>
        <dbReference type="HAMAP-Rule" id="MF_00607"/>
    </source>
</evidence>
<dbReference type="GO" id="GO:0052908">
    <property type="term" value="F:16S rRNA (adenine(1518)-N(6)/adenine(1519)-N(6))-dimethyltransferase activity"/>
    <property type="evidence" value="ECO:0007669"/>
    <property type="project" value="UniProtKB-EC"/>
</dbReference>